<keyword evidence="1" id="KW-0732">Signal</keyword>
<gene>
    <name evidence="3" type="primary">LOC117651293</name>
</gene>
<sequence>MARALFIVLALAATAYADEYAFNQVDEIVARLNVCLAPVPQSPSSFYTPAANCIMKARWSLDDGNTKESLSGSIAKCLARQRVNAGIVATAQKCLRESLAKDLKPALEESDYSAEQLDEISSRIRACLTSIPETEYHTPASDCRNNALIEAGEGYPKESLVDFIIPCLNGKSIAAPVVSAAQQCITAALAEPLSA</sequence>
<dbReference type="InParanoid" id="A0A6P9A018"/>
<accession>A0A6P9A018</accession>
<organism evidence="3">
    <name type="scientific">Thrips palmi</name>
    <name type="common">Melon thrips</name>
    <dbReference type="NCBI Taxonomy" id="161013"/>
    <lineage>
        <taxon>Eukaryota</taxon>
        <taxon>Metazoa</taxon>
        <taxon>Ecdysozoa</taxon>
        <taxon>Arthropoda</taxon>
        <taxon>Hexapoda</taxon>
        <taxon>Insecta</taxon>
        <taxon>Pterygota</taxon>
        <taxon>Neoptera</taxon>
        <taxon>Paraneoptera</taxon>
        <taxon>Thysanoptera</taxon>
        <taxon>Terebrantia</taxon>
        <taxon>Thripoidea</taxon>
        <taxon>Thripidae</taxon>
        <taxon>Thrips</taxon>
    </lineage>
</organism>
<dbReference type="AlphaFoldDB" id="A0A6P9A018"/>
<dbReference type="Proteomes" id="UP000515158">
    <property type="component" value="Unplaced"/>
</dbReference>
<name>A0A6P9A018_THRPL</name>
<dbReference type="RefSeq" id="XP_034251053.1">
    <property type="nucleotide sequence ID" value="XM_034395162.1"/>
</dbReference>
<proteinExistence type="predicted"/>
<dbReference type="GeneID" id="117651293"/>
<evidence type="ECO:0000313" key="2">
    <source>
        <dbReference type="Proteomes" id="UP000515158"/>
    </source>
</evidence>
<feature type="chain" id="PRO_5028087928" evidence="1">
    <location>
        <begin position="18"/>
        <end position="195"/>
    </location>
</feature>
<feature type="signal peptide" evidence="1">
    <location>
        <begin position="1"/>
        <end position="17"/>
    </location>
</feature>
<protein>
    <submittedName>
        <fullName evidence="3">Uncharacterized protein LOC117651293</fullName>
    </submittedName>
</protein>
<dbReference type="KEGG" id="tpal:117651293"/>
<evidence type="ECO:0000313" key="3">
    <source>
        <dbReference type="RefSeq" id="XP_034251053.1"/>
    </source>
</evidence>
<reference evidence="3" key="1">
    <citation type="submission" date="2025-08" db="UniProtKB">
        <authorList>
            <consortium name="RefSeq"/>
        </authorList>
    </citation>
    <scope>IDENTIFICATION</scope>
    <source>
        <tissue evidence="3">Total insect</tissue>
    </source>
</reference>
<keyword evidence="2" id="KW-1185">Reference proteome</keyword>
<evidence type="ECO:0000256" key="1">
    <source>
        <dbReference type="SAM" id="SignalP"/>
    </source>
</evidence>